<evidence type="ECO:0000256" key="3">
    <source>
        <dbReference type="ARBA" id="ARBA00022478"/>
    </source>
</evidence>
<evidence type="ECO:0000256" key="5">
    <source>
        <dbReference type="ARBA" id="ARBA00022695"/>
    </source>
</evidence>
<evidence type="ECO:0000313" key="15">
    <source>
        <dbReference type="EMBL" id="CAD2216941.1"/>
    </source>
</evidence>
<dbReference type="PANTHER" id="PTHR48446:SF1">
    <property type="entry name" value="DNA-DIRECTED RNA POLYMERASE SUBUNIT BETA' N-TERMINAL SECTION"/>
    <property type="match status" value="1"/>
</dbReference>
<dbReference type="Gene3D" id="2.40.40.20">
    <property type="match status" value="1"/>
</dbReference>
<dbReference type="InterPro" id="IPR007066">
    <property type="entry name" value="RNA_pol_Rpb1_3"/>
</dbReference>
<dbReference type="Gene3D" id="6.10.250.2940">
    <property type="match status" value="1"/>
</dbReference>
<dbReference type="CDD" id="cd02583">
    <property type="entry name" value="RNAP_III_RPC1_N"/>
    <property type="match status" value="1"/>
</dbReference>
<dbReference type="InterPro" id="IPR007080">
    <property type="entry name" value="RNA_pol_Rpb1_1"/>
</dbReference>
<dbReference type="InterPro" id="IPR044893">
    <property type="entry name" value="RNA_pol_Rpb1_clamp_domain"/>
</dbReference>
<dbReference type="Pfam" id="PF00623">
    <property type="entry name" value="RNA_pol_Rpb1_2"/>
    <property type="match status" value="1"/>
</dbReference>
<proteinExistence type="inferred from homology"/>
<name>A0A7G2CD49_9TRYP</name>
<keyword evidence="16" id="KW-1185">Reference proteome</keyword>
<protein>
    <recommendedName>
        <fullName evidence="12">DNA-directed RNA polymerase subunit</fullName>
        <ecNumber evidence="12">2.7.7.6</ecNumber>
    </recommendedName>
</protein>
<reference evidence="15 16" key="1">
    <citation type="submission" date="2020-08" db="EMBL/GenBank/DDBJ databases">
        <authorList>
            <person name="Newling K."/>
            <person name="Davey J."/>
            <person name="Forrester S."/>
        </authorList>
    </citation>
    <scope>NUCLEOTIDE SEQUENCE [LARGE SCALE GENOMIC DNA]</scope>
    <source>
        <strain evidence="16">Crithidia deanei Carvalho (ATCC PRA-265)</strain>
    </source>
</reference>
<dbReference type="Pfam" id="PF04983">
    <property type="entry name" value="RNA_pol_Rpb1_3"/>
    <property type="match status" value="1"/>
</dbReference>
<evidence type="ECO:0000256" key="10">
    <source>
        <dbReference type="ARBA" id="ARBA00023242"/>
    </source>
</evidence>
<evidence type="ECO:0000256" key="2">
    <source>
        <dbReference type="ARBA" id="ARBA00006460"/>
    </source>
</evidence>
<dbReference type="InterPro" id="IPR042102">
    <property type="entry name" value="RNA_pol_Rpb1_3_sf"/>
</dbReference>
<sequence>MDPMSVCGTCGRRSVDCVGHCGHIDLEAPVFHIGFFPAVVRICRTICKKCSRALLTPQEIEYYTRQLQGAMEPLKRMALVNHIQTEAYKTRICLCCGSINGTVRRVRPVRIVHEKYDVELRQGDHTNEDVGRSALEPLLDKAQQFEHDIKDRLPYFHEFLDPVRVRVLFTAIPPSQYLLLGILPGNHPVDLLVNTLLLPPLSVRPRCKLGLNIRDDDLTTQYSDILTISESLKDGTADIHKYVENWEMLQSRYARLLDSAMPGFTQSWQSNDFKSYAQRLKGKTGRFRGNLSGKRVDFSGRSVISPDPNLAVDELAVPLRVARVLTYPQRVFQHNIEQLRRLVRNGPNVHPGAVKVYLSKEKSYKLLQSTRDRELLASKLSIGDVVERHVMNGDMILFNRQPSLHRISMMAHRARVLPFRTFRFNVCCCAPYNADFDGDEMNVHVVQTEEARAEAKELMLTSNNIINAKNGEPIIACIQDLLTAMYLVTSREVFFDRSQFTAAVSHWLRPAGYELPTPALLKPVELWTGKQLVQLLLCASPEANVLLSFEAKAKVYAGKDKHLHPSEGFVSLLDSHLISGRLDKKLLGGGAKDGLFARLHAAAGGAYTAQCMSDVGRFASRYLQNYGFSLGLGDVAPTPSLNERKMEVLHASFARCEALIAEAATGRLSPLPGLTIKQTLEAKLNSELSTVRDECGQAAVNTLDPIVNAPLIMVNSGSKGSALNTAQMMACVGQQTVNGKRIGNAFDHRSLPHFAQYAESPEARGFVANSFYSGLTPTEFFFHSMAGREGLVDTAVKTAETGYIYRRLSKAMENLQVLYDQSVRHPDGSVVQLRYGEDGLDPLVMEGAEGSPLNLEQEWLTVRAAVARHTDERRQQRVRLAAGSPKQRKHGMTEDDFTQYYNVSLQPGEVLEFLQACLNGDKSVFERIRTFVDMEKEEETVYRQLLKEEGRLTRSHAPPPMWEN</sequence>
<dbReference type="InterPro" id="IPR015700">
    <property type="entry name" value="RPC1"/>
</dbReference>
<feature type="domain" description="RNA polymerase N-terminal" evidence="14">
    <location>
        <begin position="189"/>
        <end position="489"/>
    </location>
</feature>
<evidence type="ECO:0000313" key="16">
    <source>
        <dbReference type="Proteomes" id="UP000515908"/>
    </source>
</evidence>
<keyword evidence="5 12" id="KW-0548">Nucleotidyltransferase</keyword>
<keyword evidence="10" id="KW-0539">Nucleus</keyword>
<evidence type="ECO:0000256" key="4">
    <source>
        <dbReference type="ARBA" id="ARBA00022679"/>
    </source>
</evidence>
<dbReference type="Gene3D" id="3.30.1490.180">
    <property type="entry name" value="RNA polymerase ii"/>
    <property type="match status" value="1"/>
</dbReference>
<keyword evidence="8" id="KW-0460">Magnesium</keyword>
<evidence type="ECO:0000256" key="6">
    <source>
        <dbReference type="ARBA" id="ARBA00022723"/>
    </source>
</evidence>
<dbReference type="Proteomes" id="UP000515908">
    <property type="component" value="Chromosome 07"/>
</dbReference>
<dbReference type="OrthoDB" id="270392at2759"/>
<dbReference type="PANTHER" id="PTHR48446">
    <property type="entry name" value="DNA-DIRECTED RNA POLYMERASE SUBUNIT BETA' N-TERMINAL SECTION"/>
    <property type="match status" value="1"/>
</dbReference>
<dbReference type="GO" id="GO:0006351">
    <property type="term" value="P:DNA-templated transcription"/>
    <property type="evidence" value="ECO:0007669"/>
    <property type="project" value="InterPro"/>
</dbReference>
<dbReference type="SMART" id="SM00663">
    <property type="entry name" value="RPOLA_N"/>
    <property type="match status" value="1"/>
</dbReference>
<dbReference type="GO" id="GO:0046872">
    <property type="term" value="F:metal ion binding"/>
    <property type="evidence" value="ECO:0007669"/>
    <property type="project" value="UniProtKB-KW"/>
</dbReference>
<dbReference type="Gene3D" id="4.10.860.120">
    <property type="entry name" value="RNA polymerase II, clamp domain"/>
    <property type="match status" value="1"/>
</dbReference>
<dbReference type="Pfam" id="PF04997">
    <property type="entry name" value="RNA_pol_Rpb1_1"/>
    <property type="match status" value="1"/>
</dbReference>
<evidence type="ECO:0000256" key="13">
    <source>
        <dbReference type="SAM" id="MobiDB-lite"/>
    </source>
</evidence>
<evidence type="ECO:0000256" key="9">
    <source>
        <dbReference type="ARBA" id="ARBA00023163"/>
    </source>
</evidence>
<dbReference type="Gene3D" id="1.10.274.100">
    <property type="entry name" value="RNA polymerase Rpb1, domain 3"/>
    <property type="match status" value="1"/>
</dbReference>
<keyword evidence="6" id="KW-0479">Metal-binding</keyword>
<evidence type="ECO:0000256" key="1">
    <source>
        <dbReference type="ARBA" id="ARBA00004123"/>
    </source>
</evidence>
<comment type="subcellular location">
    <subcellularLocation>
        <location evidence="1">Nucleus</location>
    </subcellularLocation>
</comment>
<keyword evidence="7" id="KW-0862">Zinc</keyword>
<dbReference type="GO" id="GO:0003677">
    <property type="term" value="F:DNA binding"/>
    <property type="evidence" value="ECO:0007669"/>
    <property type="project" value="InterPro"/>
</dbReference>
<dbReference type="Pfam" id="PF05000">
    <property type="entry name" value="RNA_pol_Rpb1_4"/>
    <property type="match status" value="1"/>
</dbReference>
<evidence type="ECO:0000256" key="7">
    <source>
        <dbReference type="ARBA" id="ARBA00022833"/>
    </source>
</evidence>
<feature type="region of interest" description="Disordered" evidence="13">
    <location>
        <begin position="873"/>
        <end position="894"/>
    </location>
</feature>
<dbReference type="GO" id="GO:0003899">
    <property type="term" value="F:DNA-directed RNA polymerase activity"/>
    <property type="evidence" value="ECO:0007669"/>
    <property type="project" value="UniProtKB-EC"/>
</dbReference>
<accession>A0A7G2CD49</accession>
<comment type="function">
    <text evidence="12">DNA-dependent RNA polymerase catalyzes the transcription of DNA into RNA using the four ribonucleoside triphosphates as substrates.</text>
</comment>
<keyword evidence="3 12" id="KW-0240">DNA-directed RNA polymerase</keyword>
<evidence type="ECO:0000256" key="11">
    <source>
        <dbReference type="ARBA" id="ARBA00048552"/>
    </source>
</evidence>
<keyword evidence="4 12" id="KW-0808">Transferase</keyword>
<dbReference type="Pfam" id="PF04998">
    <property type="entry name" value="RNA_pol_Rpb1_5"/>
    <property type="match status" value="1"/>
</dbReference>
<dbReference type="InterPro" id="IPR006592">
    <property type="entry name" value="RNA_pol_N"/>
</dbReference>
<dbReference type="InterPro" id="IPR035697">
    <property type="entry name" value="RNAP_III_RPC1_N"/>
</dbReference>
<dbReference type="InterPro" id="IPR007083">
    <property type="entry name" value="RNA_pol_Rpb1_4"/>
</dbReference>
<evidence type="ECO:0000256" key="12">
    <source>
        <dbReference type="RuleBase" id="RU004279"/>
    </source>
</evidence>
<dbReference type="Gene3D" id="6.20.50.80">
    <property type="match status" value="1"/>
</dbReference>
<dbReference type="EC" id="2.7.7.6" evidence="12"/>
<comment type="similarity">
    <text evidence="2 12">Belongs to the RNA polymerase beta' chain family.</text>
</comment>
<organism evidence="15 16">
    <name type="scientific">Angomonas deanei</name>
    <dbReference type="NCBI Taxonomy" id="59799"/>
    <lineage>
        <taxon>Eukaryota</taxon>
        <taxon>Discoba</taxon>
        <taxon>Euglenozoa</taxon>
        <taxon>Kinetoplastea</taxon>
        <taxon>Metakinetoplastina</taxon>
        <taxon>Trypanosomatida</taxon>
        <taxon>Trypanosomatidae</taxon>
        <taxon>Strigomonadinae</taxon>
        <taxon>Angomonas</taxon>
    </lineage>
</organism>
<dbReference type="VEuPathDB" id="TriTrypDB:ADEAN_000441900"/>
<dbReference type="InterPro" id="IPR038120">
    <property type="entry name" value="Rpb1_funnel_sf"/>
</dbReference>
<dbReference type="EMBL" id="LR877151">
    <property type="protein sequence ID" value="CAD2216941.1"/>
    <property type="molecule type" value="Genomic_DNA"/>
</dbReference>
<dbReference type="FunFam" id="2.40.40.20:FF:000019">
    <property type="entry name" value="DNA-directed RNA polymerase II subunit RPB1"/>
    <property type="match status" value="1"/>
</dbReference>
<dbReference type="GO" id="GO:0005634">
    <property type="term" value="C:nucleus"/>
    <property type="evidence" value="ECO:0007669"/>
    <property type="project" value="UniProtKB-SubCell"/>
</dbReference>
<evidence type="ECO:0000259" key="14">
    <source>
        <dbReference type="SMART" id="SM00663"/>
    </source>
</evidence>
<dbReference type="AlphaFoldDB" id="A0A7G2CD49"/>
<gene>
    <name evidence="15" type="ORF">ADEAN_000441900</name>
</gene>
<dbReference type="GO" id="GO:0000428">
    <property type="term" value="C:DNA-directed RNA polymerase complex"/>
    <property type="evidence" value="ECO:0007669"/>
    <property type="project" value="UniProtKB-KW"/>
</dbReference>
<keyword evidence="9 12" id="KW-0804">Transcription</keyword>
<dbReference type="SUPFAM" id="SSF64484">
    <property type="entry name" value="beta and beta-prime subunits of DNA dependent RNA-polymerase"/>
    <property type="match status" value="1"/>
</dbReference>
<comment type="catalytic activity">
    <reaction evidence="11 12">
        <text>RNA(n) + a ribonucleoside 5'-triphosphate = RNA(n+1) + diphosphate</text>
        <dbReference type="Rhea" id="RHEA:21248"/>
        <dbReference type="Rhea" id="RHEA-COMP:14527"/>
        <dbReference type="Rhea" id="RHEA-COMP:17342"/>
        <dbReference type="ChEBI" id="CHEBI:33019"/>
        <dbReference type="ChEBI" id="CHEBI:61557"/>
        <dbReference type="ChEBI" id="CHEBI:140395"/>
        <dbReference type="EC" id="2.7.7.6"/>
    </reaction>
</comment>
<dbReference type="Gene3D" id="1.10.132.30">
    <property type="match status" value="1"/>
</dbReference>
<dbReference type="InterPro" id="IPR000722">
    <property type="entry name" value="RNA_pol_asu"/>
</dbReference>
<dbReference type="InterPro" id="IPR007081">
    <property type="entry name" value="RNA_pol_Rpb1_5"/>
</dbReference>
<evidence type="ECO:0000256" key="8">
    <source>
        <dbReference type="ARBA" id="ARBA00022842"/>
    </source>
</evidence>